<dbReference type="InterPro" id="IPR009078">
    <property type="entry name" value="Ferritin-like_SF"/>
</dbReference>
<dbReference type="STRING" id="45068.Llon_0144"/>
<dbReference type="AlphaFoldDB" id="A0A0W0VSY5"/>
<dbReference type="Proteomes" id="UP000054997">
    <property type="component" value="Unassembled WGS sequence"/>
</dbReference>
<dbReference type="PATRIC" id="fig|45068.5.peg.152"/>
<gene>
    <name evidence="2" type="ORF">Llon_0144</name>
</gene>
<organism evidence="2 3">
    <name type="scientific">Legionella londiniensis</name>
    <dbReference type="NCBI Taxonomy" id="45068"/>
    <lineage>
        <taxon>Bacteria</taxon>
        <taxon>Pseudomonadati</taxon>
        <taxon>Pseudomonadota</taxon>
        <taxon>Gammaproteobacteria</taxon>
        <taxon>Legionellales</taxon>
        <taxon>Legionellaceae</taxon>
        <taxon>Legionella</taxon>
    </lineage>
</organism>
<accession>A0A0W0VSY5</accession>
<dbReference type="SUPFAM" id="SSF47240">
    <property type="entry name" value="Ferritin-like"/>
    <property type="match status" value="1"/>
</dbReference>
<feature type="domain" description="2-oxoacid dehydrogenase acyltransferase catalytic" evidence="1">
    <location>
        <begin position="446"/>
        <end position="511"/>
    </location>
</feature>
<dbReference type="EMBL" id="LNYK01000001">
    <property type="protein sequence ID" value="KTD23259.1"/>
    <property type="molecule type" value="Genomic_DNA"/>
</dbReference>
<keyword evidence="3" id="KW-1185">Reference proteome</keyword>
<proteinExistence type="predicted"/>
<name>A0A0W0VSY5_9GAMM</name>
<protein>
    <submittedName>
        <fullName evidence="2">Putative CoA-dependent acyltransferase</fullName>
    </submittedName>
</protein>
<dbReference type="SUPFAM" id="SSF52777">
    <property type="entry name" value="CoA-dependent acyltransferases"/>
    <property type="match status" value="1"/>
</dbReference>
<keyword evidence="2" id="KW-0012">Acyltransferase</keyword>
<dbReference type="Gene3D" id="3.30.559.10">
    <property type="entry name" value="Chloramphenicol acetyltransferase-like domain"/>
    <property type="match status" value="1"/>
</dbReference>
<dbReference type="Pfam" id="PF00198">
    <property type="entry name" value="2-oxoacid_dh"/>
    <property type="match status" value="1"/>
</dbReference>
<reference evidence="2 3" key="1">
    <citation type="submission" date="2015-11" db="EMBL/GenBank/DDBJ databases">
        <title>Genomic analysis of 38 Legionella species identifies large and diverse effector repertoires.</title>
        <authorList>
            <person name="Burstein D."/>
            <person name="Amaro F."/>
            <person name="Zusman T."/>
            <person name="Lifshitz Z."/>
            <person name="Cohen O."/>
            <person name="Gilbert J.A."/>
            <person name="Pupko T."/>
            <person name="Shuman H.A."/>
            <person name="Segal G."/>
        </authorList>
    </citation>
    <scope>NUCLEOTIDE SEQUENCE [LARGE SCALE GENOMIC DNA]</scope>
    <source>
        <strain evidence="2 3">ATCC 49505</strain>
    </source>
</reference>
<evidence type="ECO:0000259" key="1">
    <source>
        <dbReference type="Pfam" id="PF00198"/>
    </source>
</evidence>
<comment type="caution">
    <text evidence="2">The sequence shown here is derived from an EMBL/GenBank/DDBJ whole genome shotgun (WGS) entry which is preliminary data.</text>
</comment>
<dbReference type="InterPro" id="IPR001078">
    <property type="entry name" value="2-oxoacid_DH_actylTfrase"/>
</dbReference>
<evidence type="ECO:0000313" key="2">
    <source>
        <dbReference type="EMBL" id="KTD23259.1"/>
    </source>
</evidence>
<dbReference type="InterPro" id="IPR023213">
    <property type="entry name" value="CAT-like_dom_sf"/>
</dbReference>
<evidence type="ECO:0000313" key="3">
    <source>
        <dbReference type="Proteomes" id="UP000054997"/>
    </source>
</evidence>
<dbReference type="GO" id="GO:0016746">
    <property type="term" value="F:acyltransferase activity"/>
    <property type="evidence" value="ECO:0007669"/>
    <property type="project" value="UniProtKB-KW"/>
</dbReference>
<sequence>MESLVNELNALLRPCWGSEKWIQEGWATLNPEEKELIHHRMQTLFQHGLPFELKHDKIFYIYTFSLLAQLEVLAIQIPLKFASQMASRSHRERMHVQLLDEIFHGLVFTKIVYMLCAPYALPPAYCEDIETLCNFIRQEECPKTAVVLLNLIGEGWIEEIFRCLKKHDIAPRVFSAILEDEHRHVSEADLYRDIGLPDPQAVSRKLEYLEGLLLTEVFLQYKYVLSICTLLGVQGTAEFILSLNKKHEQQLKKINLQPSMKWQFFTSLGLKLLPQIQEHNHLHREIELSPLRQVFMTQWSNPSDPTMVGQFGVDVSCLDIFNKKYPSETLTTLMLQTISQGLMLEDSFRNFLSHHKLYQSQEAYTALVVKLPNCGDHIGTIVFANCHKMPLQTLSMRIKQIVRLMVYCYKKREKLEKKHPYLKEVLAEFLYDFQNGVYPYPMPGNSVVSLSNIGFCGYQQAKSPLRANEALKFTLLEVERRPVWDKEARQFIAKDILPVSISADHRVFDGNLPIPKLISSTFQEMFKRMKTHEKSPLPFQGKDREMLATLDQLLSNDIEMGYKTLTLLQTLWPDFMKIEDLFKDAAKLEVAQKLNINSLLEF</sequence>
<keyword evidence="2" id="KW-0808">Transferase</keyword>